<dbReference type="KEGG" id="afi:Acife_2023"/>
<proteinExistence type="predicted"/>
<dbReference type="STRING" id="743299.Acife_2023"/>
<dbReference type="Proteomes" id="UP000009220">
    <property type="component" value="Chromosome"/>
</dbReference>
<organism evidence="1 2">
    <name type="scientific">Acidithiobacillus ferrivorans SS3</name>
    <dbReference type="NCBI Taxonomy" id="743299"/>
    <lineage>
        <taxon>Bacteria</taxon>
        <taxon>Pseudomonadati</taxon>
        <taxon>Pseudomonadota</taxon>
        <taxon>Acidithiobacillia</taxon>
        <taxon>Acidithiobacillales</taxon>
        <taxon>Acidithiobacillaceae</taxon>
        <taxon>Acidithiobacillus</taxon>
    </lineage>
</organism>
<dbReference type="HOGENOM" id="CLU_2299578_0_0_6"/>
<accession>G0JM93</accession>
<reference evidence="1 2" key="1">
    <citation type="journal article" date="2011" name="J. Bacteriol.">
        <title>Draft genome of the psychrotolerant acidophile Acidithiobacillus ferrivorans SS3.</title>
        <authorList>
            <person name="Liljeqvist M."/>
            <person name="Valdes J."/>
            <person name="Holmes D.S."/>
            <person name="Dopson M."/>
        </authorList>
    </citation>
    <scope>NUCLEOTIDE SEQUENCE [LARGE SCALE GENOMIC DNA]</scope>
    <source>
        <strain evidence="1 2">SS3</strain>
    </source>
</reference>
<dbReference type="AlphaFoldDB" id="G0JM93"/>
<name>G0JM93_9PROT</name>
<dbReference type="RefSeq" id="WP_014029395.1">
    <property type="nucleotide sequence ID" value="NC_015942.1"/>
</dbReference>
<protein>
    <submittedName>
        <fullName evidence="1">Uncharacterized protein</fullName>
    </submittedName>
</protein>
<sequence length="100" mass="11195">MPVLNPDIARTFDDIADLLEIGDAIAAPYAAALVRYLQNIPGVRRVLLAVDADAHSIYDLFMTSSTRILAYSKRSTAGWRRKTCLIRGRSRSCGPCWRRL</sequence>
<gene>
    <name evidence="1" type="ORF">Acife_2023</name>
</gene>
<dbReference type="EMBL" id="CP002985">
    <property type="protein sequence ID" value="AEM48143.1"/>
    <property type="molecule type" value="Genomic_DNA"/>
</dbReference>
<evidence type="ECO:0000313" key="1">
    <source>
        <dbReference type="EMBL" id="AEM48143.1"/>
    </source>
</evidence>
<evidence type="ECO:0000313" key="2">
    <source>
        <dbReference type="Proteomes" id="UP000009220"/>
    </source>
</evidence>